<reference evidence="1 2" key="1">
    <citation type="submission" date="2024-08" db="EMBL/GenBank/DDBJ databases">
        <authorList>
            <person name="Will J Nash"/>
            <person name="Angela Man"/>
            <person name="Seanna McTaggart"/>
            <person name="Kendall Baker"/>
            <person name="Tom Barker"/>
            <person name="Leah Catchpole"/>
            <person name="Alex Durrant"/>
            <person name="Karim Gharbi"/>
            <person name="Naomi Irish"/>
            <person name="Gemy Kaithakottil"/>
            <person name="Debby Ku"/>
            <person name="Aaliyah Providence"/>
            <person name="Felix Shaw"/>
            <person name="David Swarbreck"/>
            <person name="Chris Watkins"/>
            <person name="Ann M. McCartney"/>
            <person name="Giulio Formenti"/>
            <person name="Alice Mouton"/>
            <person name="Noel Vella"/>
            <person name="Bjorn M von Reumont"/>
            <person name="Adriana Vella"/>
            <person name="Wilfried Haerty"/>
        </authorList>
    </citation>
    <scope>NUCLEOTIDE SEQUENCE [LARGE SCALE GENOMIC DNA]</scope>
</reference>
<evidence type="ECO:0008006" key="3">
    <source>
        <dbReference type="Google" id="ProtNLM"/>
    </source>
</evidence>
<comment type="caution">
    <text evidence="1">The sequence shown here is derived from an EMBL/GenBank/DDBJ whole genome shotgun (WGS) entry which is preliminary data.</text>
</comment>
<protein>
    <recommendedName>
        <fullName evidence="3">EB domain-containing protein</fullName>
    </recommendedName>
</protein>
<name>A0ABP1NH96_XYLVO</name>
<accession>A0ABP1NH96</accession>
<dbReference type="Proteomes" id="UP001642520">
    <property type="component" value="Unassembled WGS sequence"/>
</dbReference>
<dbReference type="EMBL" id="CAXAJV020001289">
    <property type="protein sequence ID" value="CAL7939269.1"/>
    <property type="molecule type" value="Genomic_DNA"/>
</dbReference>
<dbReference type="PANTHER" id="PTHR39069">
    <property type="entry name" value="ECDYSONE-INDUCIBLE GENE E1, ISOFORM A"/>
    <property type="match status" value="1"/>
</dbReference>
<dbReference type="PANTHER" id="PTHR39069:SF8">
    <property type="entry name" value="FI17111P1"/>
    <property type="match status" value="1"/>
</dbReference>
<proteinExistence type="predicted"/>
<evidence type="ECO:0000313" key="2">
    <source>
        <dbReference type="Proteomes" id="UP001642520"/>
    </source>
</evidence>
<sequence length="223" mass="24491">MYEQIFKVALVFAALRSPSSCLGQNNTSVYGTAKIGQRCERDRNCIRYAYCRTQMTCFCDPYYSPTLDNSICIASAGLGCLSDATCSSMTNAICRQGVCACKDSYILDIRNSSNCISRPSVVQDRCQRNDECQDALDRAMCINGRCQCISSHHFVNETGKCVPSRVLFNACEKDYECVSTDDGNALECRQGECVCKKGEAACNKGSTLTAVGIFLILLHFIPS</sequence>
<keyword evidence="2" id="KW-1185">Reference proteome</keyword>
<gene>
    <name evidence="1" type="ORF">XYLVIOL_LOCUS3776</name>
</gene>
<evidence type="ECO:0000313" key="1">
    <source>
        <dbReference type="EMBL" id="CAL7939269.1"/>
    </source>
</evidence>
<organism evidence="1 2">
    <name type="scientific">Xylocopa violacea</name>
    <name type="common">Violet carpenter bee</name>
    <name type="synonym">Apis violacea</name>
    <dbReference type="NCBI Taxonomy" id="135666"/>
    <lineage>
        <taxon>Eukaryota</taxon>
        <taxon>Metazoa</taxon>
        <taxon>Ecdysozoa</taxon>
        <taxon>Arthropoda</taxon>
        <taxon>Hexapoda</taxon>
        <taxon>Insecta</taxon>
        <taxon>Pterygota</taxon>
        <taxon>Neoptera</taxon>
        <taxon>Endopterygota</taxon>
        <taxon>Hymenoptera</taxon>
        <taxon>Apocrita</taxon>
        <taxon>Aculeata</taxon>
        <taxon>Apoidea</taxon>
        <taxon>Anthophila</taxon>
        <taxon>Apidae</taxon>
        <taxon>Xylocopa</taxon>
        <taxon>Xylocopa</taxon>
    </lineage>
</organism>